<protein>
    <recommendedName>
        <fullName evidence="2">Voltage-gated hydrogen channel 1</fullName>
    </recommendedName>
    <alternativeName>
        <fullName evidence="12">Hydrogen voltage-gated channel 1</fullName>
    </alternativeName>
</protein>
<dbReference type="Pfam" id="PF00520">
    <property type="entry name" value="Ion_trans"/>
    <property type="match status" value="1"/>
</dbReference>
<keyword evidence="10 14" id="KW-0472">Membrane</keyword>
<keyword evidence="11" id="KW-0407">Ion channel</keyword>
<dbReference type="SUPFAM" id="SSF81324">
    <property type="entry name" value="Voltage-gated potassium channels"/>
    <property type="match status" value="1"/>
</dbReference>
<dbReference type="Gene3D" id="1.20.5.170">
    <property type="match status" value="1"/>
</dbReference>
<evidence type="ECO:0000256" key="13">
    <source>
        <dbReference type="SAM" id="Coils"/>
    </source>
</evidence>
<accession>A0ABN8PNA5</accession>
<proteinExistence type="predicted"/>
<keyword evidence="9" id="KW-0406">Ion transport</keyword>
<evidence type="ECO:0000256" key="8">
    <source>
        <dbReference type="ARBA" id="ARBA00023054"/>
    </source>
</evidence>
<keyword evidence="17" id="KW-1185">Reference proteome</keyword>
<evidence type="ECO:0000313" key="17">
    <source>
        <dbReference type="Proteomes" id="UP001159405"/>
    </source>
</evidence>
<reference evidence="16 17" key="1">
    <citation type="submission" date="2022-05" db="EMBL/GenBank/DDBJ databases">
        <authorList>
            <consortium name="Genoscope - CEA"/>
            <person name="William W."/>
        </authorList>
    </citation>
    <scope>NUCLEOTIDE SEQUENCE [LARGE SCALE GENOMIC DNA]</scope>
</reference>
<dbReference type="PANTHER" id="PTHR46480">
    <property type="entry name" value="F20B24.22"/>
    <property type="match status" value="1"/>
</dbReference>
<evidence type="ECO:0000256" key="6">
    <source>
        <dbReference type="ARBA" id="ARBA00022882"/>
    </source>
</evidence>
<evidence type="ECO:0000256" key="11">
    <source>
        <dbReference type="ARBA" id="ARBA00023303"/>
    </source>
</evidence>
<evidence type="ECO:0000313" key="16">
    <source>
        <dbReference type="EMBL" id="CAH3145131.1"/>
    </source>
</evidence>
<dbReference type="EMBL" id="CALNXK010000075">
    <property type="protein sequence ID" value="CAH3145131.1"/>
    <property type="molecule type" value="Genomic_DNA"/>
</dbReference>
<evidence type="ECO:0000256" key="3">
    <source>
        <dbReference type="ARBA" id="ARBA00022448"/>
    </source>
</evidence>
<organism evidence="16 17">
    <name type="scientific">Porites lobata</name>
    <dbReference type="NCBI Taxonomy" id="104759"/>
    <lineage>
        <taxon>Eukaryota</taxon>
        <taxon>Metazoa</taxon>
        <taxon>Cnidaria</taxon>
        <taxon>Anthozoa</taxon>
        <taxon>Hexacorallia</taxon>
        <taxon>Scleractinia</taxon>
        <taxon>Fungiina</taxon>
        <taxon>Poritidae</taxon>
        <taxon>Porites</taxon>
    </lineage>
</organism>
<keyword evidence="8 13" id="KW-0175">Coiled coil</keyword>
<keyword evidence="6" id="KW-0851">Voltage-gated channel</keyword>
<feature type="transmembrane region" description="Helical" evidence="14">
    <location>
        <begin position="115"/>
        <end position="137"/>
    </location>
</feature>
<feature type="domain" description="Ion transport" evidence="15">
    <location>
        <begin position="79"/>
        <end position="192"/>
    </location>
</feature>
<evidence type="ECO:0000256" key="14">
    <source>
        <dbReference type="SAM" id="Phobius"/>
    </source>
</evidence>
<keyword evidence="3" id="KW-0813">Transport</keyword>
<evidence type="ECO:0000256" key="1">
    <source>
        <dbReference type="ARBA" id="ARBA00004651"/>
    </source>
</evidence>
<evidence type="ECO:0000256" key="4">
    <source>
        <dbReference type="ARBA" id="ARBA00022475"/>
    </source>
</evidence>
<feature type="coiled-coil region" evidence="13">
    <location>
        <begin position="198"/>
        <end position="239"/>
    </location>
</feature>
<dbReference type="Gene3D" id="1.20.120.350">
    <property type="entry name" value="Voltage-gated potassium channels. Chain C"/>
    <property type="match status" value="1"/>
</dbReference>
<dbReference type="PANTHER" id="PTHR46480:SF1">
    <property type="entry name" value="VOLTAGE-GATED HYDROGEN CHANNEL 1"/>
    <property type="match status" value="1"/>
</dbReference>
<comment type="subcellular location">
    <subcellularLocation>
        <location evidence="1">Cell membrane</location>
        <topology evidence="1">Multi-pass membrane protein</topology>
    </subcellularLocation>
</comment>
<keyword evidence="4" id="KW-1003">Cell membrane</keyword>
<evidence type="ECO:0000256" key="2">
    <source>
        <dbReference type="ARBA" id="ARBA00015897"/>
    </source>
</evidence>
<name>A0ABN8PNA5_9CNID</name>
<dbReference type="Proteomes" id="UP001159405">
    <property type="component" value="Unassembled WGS sequence"/>
</dbReference>
<evidence type="ECO:0000256" key="7">
    <source>
        <dbReference type="ARBA" id="ARBA00022989"/>
    </source>
</evidence>
<comment type="caution">
    <text evidence="16">The sequence shown here is derived from an EMBL/GenBank/DDBJ whole genome shotgun (WGS) entry which is preliminary data.</text>
</comment>
<evidence type="ECO:0000256" key="9">
    <source>
        <dbReference type="ARBA" id="ARBA00023065"/>
    </source>
</evidence>
<keyword evidence="5 14" id="KW-0812">Transmembrane</keyword>
<feature type="transmembrane region" description="Helical" evidence="14">
    <location>
        <begin position="78"/>
        <end position="95"/>
    </location>
</feature>
<dbReference type="InterPro" id="IPR031846">
    <property type="entry name" value="Hvcn1"/>
</dbReference>
<gene>
    <name evidence="16" type="ORF">PLOB_00044375</name>
</gene>
<evidence type="ECO:0000256" key="5">
    <source>
        <dbReference type="ARBA" id="ARBA00022692"/>
    </source>
</evidence>
<keyword evidence="7 14" id="KW-1133">Transmembrane helix</keyword>
<evidence type="ECO:0000256" key="12">
    <source>
        <dbReference type="ARBA" id="ARBA00031989"/>
    </source>
</evidence>
<dbReference type="InterPro" id="IPR027359">
    <property type="entry name" value="Volt_channel_dom_sf"/>
</dbReference>
<evidence type="ECO:0000259" key="15">
    <source>
        <dbReference type="Pfam" id="PF00520"/>
    </source>
</evidence>
<sequence length="242" mass="27423">MQESDCQTLVDNESLPVPDLKEMEISTNGNVVSESRLNLSILHINDCNDVDFFPTVYFRPAAQDHREKLREILHSQKAQYAIVILVVLDTIIVIAELLLDLRAIKVHHDNPAPHILHYISIAILSIFMIELFLKVYAMGLKFFKHKMEVFDGIVVIVSFSLDIAFSGEEGAVDGVSLIVLLRLWRVTRIVNGIVLSVKMQAERKVNELEKENSTLKAEVEHLKTKCAMLESELKTFKGEPSQ</sequence>
<dbReference type="InterPro" id="IPR005821">
    <property type="entry name" value="Ion_trans_dom"/>
</dbReference>
<evidence type="ECO:0000256" key="10">
    <source>
        <dbReference type="ARBA" id="ARBA00023136"/>
    </source>
</evidence>